<dbReference type="GeneID" id="17356749"/>
<feature type="region of interest" description="Disordered" evidence="1">
    <location>
        <begin position="1"/>
        <end position="27"/>
    </location>
</feature>
<dbReference type="InterPro" id="IPR039491">
    <property type="entry name" value="REX1-B"/>
</dbReference>
<dbReference type="InParanoid" id="E1ZAE9"/>
<name>E1ZAE9_CHLVA</name>
<sequence length="215" mass="23229">MSPQALLPSPGDSPPAQQQAAPQQDQAGGSALELLDSFLAVQRERAAAYRRFDAAFRAYLQNGAEGPYRHVMGQLTAQFQDCSRRVLSVEAALQSTGQDEAAALLRAVQENEREKLRLTLALQALKAAHAQQRFSWQHEEAAVAAAASLAPGVADLLQGHLCRVGCVHEAPTDEPTQAEYAGAVRESYQLLQGTITAISEALEEVQQLQTDLLEQ</sequence>
<dbReference type="OMA" id="SHENCTI"/>
<accession>E1ZAE9</accession>
<gene>
    <name evidence="2" type="ORF">CHLNCDRAFT_143776</name>
</gene>
<reference evidence="2 3" key="1">
    <citation type="journal article" date="2010" name="Plant Cell">
        <title>The Chlorella variabilis NC64A genome reveals adaptation to photosymbiosis, coevolution with viruses, and cryptic sex.</title>
        <authorList>
            <person name="Blanc G."/>
            <person name="Duncan G."/>
            <person name="Agarkova I."/>
            <person name="Borodovsky M."/>
            <person name="Gurnon J."/>
            <person name="Kuo A."/>
            <person name="Lindquist E."/>
            <person name="Lucas S."/>
            <person name="Pangilinan J."/>
            <person name="Polle J."/>
            <person name="Salamov A."/>
            <person name="Terry A."/>
            <person name="Yamada T."/>
            <person name="Dunigan D.D."/>
            <person name="Grigoriev I.V."/>
            <person name="Claverie J.M."/>
            <person name="Van Etten J.L."/>
        </authorList>
    </citation>
    <scope>NUCLEOTIDE SEQUENCE [LARGE SCALE GENOMIC DNA]</scope>
    <source>
        <strain evidence="2 3">NC64A</strain>
    </source>
</reference>
<dbReference type="Proteomes" id="UP000008141">
    <property type="component" value="Unassembled WGS sequence"/>
</dbReference>
<keyword evidence="3" id="KW-1185">Reference proteome</keyword>
<dbReference type="EMBL" id="GL433840">
    <property type="protein sequence ID" value="EFN57050.1"/>
    <property type="molecule type" value="Genomic_DNA"/>
</dbReference>
<dbReference type="PANTHER" id="PTHR28309:SF1">
    <property type="entry name" value="REQUIRED FOR EXCISION 1-B DOMAIN-CONTAINING PROTEIN"/>
    <property type="match status" value="1"/>
</dbReference>
<organism evidence="3">
    <name type="scientific">Chlorella variabilis</name>
    <name type="common">Green alga</name>
    <dbReference type="NCBI Taxonomy" id="554065"/>
    <lineage>
        <taxon>Eukaryota</taxon>
        <taxon>Viridiplantae</taxon>
        <taxon>Chlorophyta</taxon>
        <taxon>core chlorophytes</taxon>
        <taxon>Trebouxiophyceae</taxon>
        <taxon>Chlorellales</taxon>
        <taxon>Chlorellaceae</taxon>
        <taxon>Chlorella clade</taxon>
        <taxon>Chlorella</taxon>
    </lineage>
</organism>
<dbReference type="KEGG" id="cvr:CHLNCDRAFT_143776"/>
<evidence type="ECO:0000256" key="1">
    <source>
        <dbReference type="SAM" id="MobiDB-lite"/>
    </source>
</evidence>
<dbReference type="eggNOG" id="ENOG502QTMH">
    <property type="taxonomic scope" value="Eukaryota"/>
</dbReference>
<dbReference type="OrthoDB" id="434723at2759"/>
<protein>
    <submittedName>
        <fullName evidence="2">Uncharacterized protein</fullName>
    </submittedName>
</protein>
<dbReference type="Pfam" id="PF14966">
    <property type="entry name" value="DNA_repr_REX1B"/>
    <property type="match status" value="1"/>
</dbReference>
<evidence type="ECO:0000313" key="2">
    <source>
        <dbReference type="EMBL" id="EFN57050.1"/>
    </source>
</evidence>
<evidence type="ECO:0000313" key="3">
    <source>
        <dbReference type="Proteomes" id="UP000008141"/>
    </source>
</evidence>
<dbReference type="RefSeq" id="XP_005849152.1">
    <property type="nucleotide sequence ID" value="XM_005849090.1"/>
</dbReference>
<dbReference type="PANTHER" id="PTHR28309">
    <property type="entry name" value="REQUIRED FOR EXCISION 1-B DOMAIN-CONTAINING PROTEIN"/>
    <property type="match status" value="1"/>
</dbReference>
<feature type="compositionally biased region" description="Low complexity" evidence="1">
    <location>
        <begin position="8"/>
        <end position="27"/>
    </location>
</feature>
<dbReference type="FunCoup" id="E1ZAE9">
    <property type="interactions" value="170"/>
</dbReference>
<dbReference type="AlphaFoldDB" id="E1ZAE9"/>
<proteinExistence type="predicted"/>